<sequence length="252" mass="27081">MMLQSTPQLRLHAKGEHQLLAFTEPPQLCSLPGEKGGTVLQHSAKLLVCELPVPPASLPRRSPIQPPGTSAADRDCTPRLVAAPSEPIGPLGLWTRACGGSPRAFRTGLPAAIWTGRRGRGLPPRLRPFCRGPSPSADTGGKHPPQATSWCGVDGRADPSRRLDFKCLLERAFASLNTRLGFWRLETVPRLPRLSEGGARLTFFLCPVTWGCRGLPGGGLPTQRPAKIKEQTYNHAPGPQQPPGNPKTCVLA</sequence>
<gene>
    <name evidence="2" type="ORF">NDU88_003811</name>
</gene>
<name>A0AAV7M825_PLEWA</name>
<organism evidence="2 3">
    <name type="scientific">Pleurodeles waltl</name>
    <name type="common">Iberian ribbed newt</name>
    <dbReference type="NCBI Taxonomy" id="8319"/>
    <lineage>
        <taxon>Eukaryota</taxon>
        <taxon>Metazoa</taxon>
        <taxon>Chordata</taxon>
        <taxon>Craniata</taxon>
        <taxon>Vertebrata</taxon>
        <taxon>Euteleostomi</taxon>
        <taxon>Amphibia</taxon>
        <taxon>Batrachia</taxon>
        <taxon>Caudata</taxon>
        <taxon>Salamandroidea</taxon>
        <taxon>Salamandridae</taxon>
        <taxon>Pleurodelinae</taxon>
        <taxon>Pleurodeles</taxon>
    </lineage>
</organism>
<evidence type="ECO:0000313" key="2">
    <source>
        <dbReference type="EMBL" id="KAJ1098704.1"/>
    </source>
</evidence>
<feature type="region of interest" description="Disordered" evidence="1">
    <location>
        <begin position="132"/>
        <end position="154"/>
    </location>
</feature>
<dbReference type="EMBL" id="JANPWB010000014">
    <property type="protein sequence ID" value="KAJ1098704.1"/>
    <property type="molecule type" value="Genomic_DNA"/>
</dbReference>
<comment type="caution">
    <text evidence="2">The sequence shown here is derived from an EMBL/GenBank/DDBJ whole genome shotgun (WGS) entry which is preliminary data.</text>
</comment>
<feature type="region of interest" description="Disordered" evidence="1">
    <location>
        <begin position="233"/>
        <end position="252"/>
    </location>
</feature>
<evidence type="ECO:0000256" key="1">
    <source>
        <dbReference type="SAM" id="MobiDB-lite"/>
    </source>
</evidence>
<evidence type="ECO:0000313" key="3">
    <source>
        <dbReference type="Proteomes" id="UP001066276"/>
    </source>
</evidence>
<proteinExistence type="predicted"/>
<accession>A0AAV7M825</accession>
<dbReference type="AlphaFoldDB" id="A0AAV7M825"/>
<reference evidence="2" key="1">
    <citation type="journal article" date="2022" name="bioRxiv">
        <title>Sequencing and chromosome-scale assembly of the giantPleurodeles waltlgenome.</title>
        <authorList>
            <person name="Brown T."/>
            <person name="Elewa A."/>
            <person name="Iarovenko S."/>
            <person name="Subramanian E."/>
            <person name="Araus A.J."/>
            <person name="Petzold A."/>
            <person name="Susuki M."/>
            <person name="Suzuki K.-i.T."/>
            <person name="Hayashi T."/>
            <person name="Toyoda A."/>
            <person name="Oliveira C."/>
            <person name="Osipova E."/>
            <person name="Leigh N.D."/>
            <person name="Simon A."/>
            <person name="Yun M.H."/>
        </authorList>
    </citation>
    <scope>NUCLEOTIDE SEQUENCE</scope>
    <source>
        <strain evidence="2">20211129_DDA</strain>
        <tissue evidence="2">Liver</tissue>
    </source>
</reference>
<dbReference type="Proteomes" id="UP001066276">
    <property type="component" value="Chromosome 10"/>
</dbReference>
<keyword evidence="3" id="KW-1185">Reference proteome</keyword>
<protein>
    <submittedName>
        <fullName evidence="2">Uncharacterized protein</fullName>
    </submittedName>
</protein>